<organism evidence="2">
    <name type="scientific">freshwater metagenome</name>
    <dbReference type="NCBI Taxonomy" id="449393"/>
    <lineage>
        <taxon>unclassified sequences</taxon>
        <taxon>metagenomes</taxon>
        <taxon>ecological metagenomes</taxon>
    </lineage>
</organism>
<feature type="region of interest" description="Disordered" evidence="1">
    <location>
        <begin position="135"/>
        <end position="204"/>
    </location>
</feature>
<evidence type="ECO:0000256" key="1">
    <source>
        <dbReference type="SAM" id="MobiDB-lite"/>
    </source>
</evidence>
<proteinExistence type="predicted"/>
<dbReference type="AlphaFoldDB" id="A0A6J7L1W5"/>
<accession>A0A6J7L1W5</accession>
<feature type="compositionally biased region" description="Basic residues" evidence="1">
    <location>
        <begin position="147"/>
        <end position="176"/>
    </location>
</feature>
<sequence>MGGPSRPTCRRHRRPGTAGCAHLTAAEAVGRHLRTCADRRVAHRRDGAAHLHGGPHHHRRADCPVGGRHQRHRVAAVHPCRCARRTFRDTHHRCAPRAGRSGRPAQHGHEYAAGVVTRRPARWCTCGRRGHPAHMGHCRSRPCAAGTRRHGGGRCRRHRPRARRTARIDRRHHWRRQERVAAHAGGGDGGQRSPRTPDVRTHRLQGRRHIRRLRRTATCGGSDHRPR</sequence>
<dbReference type="EMBL" id="CAFBMT010000060">
    <property type="protein sequence ID" value="CAB4961945.1"/>
    <property type="molecule type" value="Genomic_DNA"/>
</dbReference>
<reference evidence="2" key="1">
    <citation type="submission" date="2020-05" db="EMBL/GenBank/DDBJ databases">
        <authorList>
            <person name="Chiriac C."/>
            <person name="Salcher M."/>
            <person name="Ghai R."/>
            <person name="Kavagutti S V."/>
        </authorList>
    </citation>
    <scope>NUCLEOTIDE SEQUENCE</scope>
</reference>
<gene>
    <name evidence="2" type="ORF">UFOPK3651_03572</name>
</gene>
<name>A0A6J7L1W5_9ZZZZ</name>
<protein>
    <submittedName>
        <fullName evidence="2">Unannotated protein</fullName>
    </submittedName>
</protein>
<evidence type="ECO:0000313" key="2">
    <source>
        <dbReference type="EMBL" id="CAB4961945.1"/>
    </source>
</evidence>